<evidence type="ECO:0000256" key="1">
    <source>
        <dbReference type="ARBA" id="ARBA00000707"/>
    </source>
</evidence>
<feature type="region of interest" description="Disordered" evidence="8">
    <location>
        <begin position="1852"/>
        <end position="1896"/>
    </location>
</feature>
<dbReference type="Pfam" id="PF00443">
    <property type="entry name" value="UCH"/>
    <property type="match status" value="1"/>
</dbReference>
<comment type="similarity">
    <text evidence="2">Belongs to the peptidase C19 family.</text>
</comment>
<feature type="domain" description="USP" evidence="9">
    <location>
        <begin position="735"/>
        <end position="1033"/>
    </location>
</feature>
<evidence type="ECO:0000256" key="6">
    <source>
        <dbReference type="ARBA" id="ARBA00022801"/>
    </source>
</evidence>
<keyword evidence="6" id="KW-0378">Hydrolase</keyword>
<comment type="caution">
    <text evidence="10">The sequence shown here is derived from an EMBL/GenBank/DDBJ whole genome shotgun (WGS) entry which is preliminary data.</text>
</comment>
<comment type="catalytic activity">
    <reaction evidence="1">
        <text>Thiol-dependent hydrolysis of ester, thioester, amide, peptide and isopeptide bonds formed by the C-terminal Gly of ubiquitin (a 76-residue protein attached to proteins as an intracellular targeting signal).</text>
        <dbReference type="EC" id="3.4.19.12"/>
    </reaction>
</comment>
<dbReference type="EMBL" id="JAPFFF010000031">
    <property type="protein sequence ID" value="KAK8845091.1"/>
    <property type="molecule type" value="Genomic_DNA"/>
</dbReference>
<keyword evidence="7" id="KW-0788">Thiol protease</keyword>
<keyword evidence="5" id="KW-0833">Ubl conjugation pathway</keyword>
<feature type="region of interest" description="Disordered" evidence="8">
    <location>
        <begin position="1409"/>
        <end position="1446"/>
    </location>
</feature>
<dbReference type="PANTHER" id="PTHR24006:SF644">
    <property type="entry name" value="UBIQUITIN CARBOXYL-TERMINAL HYDROLASE 7"/>
    <property type="match status" value="1"/>
</dbReference>
<evidence type="ECO:0000313" key="10">
    <source>
        <dbReference type="EMBL" id="KAK8845091.1"/>
    </source>
</evidence>
<protein>
    <recommendedName>
        <fullName evidence="3">ubiquitinyl hydrolase 1</fullName>
        <ecNumber evidence="3">3.4.19.12</ecNumber>
    </recommendedName>
</protein>
<evidence type="ECO:0000256" key="7">
    <source>
        <dbReference type="ARBA" id="ARBA00022807"/>
    </source>
</evidence>
<organism evidence="10 11">
    <name type="scientific">Tritrichomonas musculus</name>
    <dbReference type="NCBI Taxonomy" id="1915356"/>
    <lineage>
        <taxon>Eukaryota</taxon>
        <taxon>Metamonada</taxon>
        <taxon>Parabasalia</taxon>
        <taxon>Tritrichomonadida</taxon>
        <taxon>Tritrichomonadidae</taxon>
        <taxon>Tritrichomonas</taxon>
    </lineage>
</organism>
<dbReference type="PROSITE" id="PS50235">
    <property type="entry name" value="USP_3"/>
    <property type="match status" value="1"/>
</dbReference>
<keyword evidence="4" id="KW-0645">Protease</keyword>
<evidence type="ECO:0000256" key="4">
    <source>
        <dbReference type="ARBA" id="ARBA00022670"/>
    </source>
</evidence>
<evidence type="ECO:0000256" key="5">
    <source>
        <dbReference type="ARBA" id="ARBA00022786"/>
    </source>
</evidence>
<dbReference type="EC" id="3.4.19.12" evidence="3"/>
<dbReference type="InterPro" id="IPR050164">
    <property type="entry name" value="Peptidase_C19"/>
</dbReference>
<dbReference type="PROSITE" id="PS00973">
    <property type="entry name" value="USP_2"/>
    <property type="match status" value="1"/>
</dbReference>
<dbReference type="PANTHER" id="PTHR24006">
    <property type="entry name" value="UBIQUITIN CARBOXYL-TERMINAL HYDROLASE"/>
    <property type="match status" value="1"/>
</dbReference>
<dbReference type="InterPro" id="IPR018200">
    <property type="entry name" value="USP_CS"/>
</dbReference>
<dbReference type="InterPro" id="IPR038765">
    <property type="entry name" value="Papain-like_cys_pep_sf"/>
</dbReference>
<proteinExistence type="inferred from homology"/>
<evidence type="ECO:0000256" key="8">
    <source>
        <dbReference type="SAM" id="MobiDB-lite"/>
    </source>
</evidence>
<dbReference type="Pfam" id="PF14533">
    <property type="entry name" value="USP7_C2"/>
    <property type="match status" value="1"/>
</dbReference>
<dbReference type="PROSITE" id="PS00972">
    <property type="entry name" value="USP_1"/>
    <property type="match status" value="1"/>
</dbReference>
<evidence type="ECO:0000256" key="3">
    <source>
        <dbReference type="ARBA" id="ARBA00012759"/>
    </source>
</evidence>
<reference evidence="10 11" key="1">
    <citation type="submission" date="2024-04" db="EMBL/GenBank/DDBJ databases">
        <title>Tritrichomonas musculus Genome.</title>
        <authorList>
            <person name="Alves-Ferreira E."/>
            <person name="Grigg M."/>
            <person name="Lorenzi H."/>
            <person name="Galac M."/>
        </authorList>
    </citation>
    <scope>NUCLEOTIDE SEQUENCE [LARGE SCALE GENOMIC DNA]</scope>
    <source>
        <strain evidence="10 11">EAF2021</strain>
    </source>
</reference>
<keyword evidence="11" id="KW-1185">Reference proteome</keyword>
<feature type="compositionally biased region" description="Basic and acidic residues" evidence="8">
    <location>
        <begin position="1434"/>
        <end position="1446"/>
    </location>
</feature>
<name>A0ABR2HED8_9EUKA</name>
<evidence type="ECO:0000256" key="2">
    <source>
        <dbReference type="ARBA" id="ARBA00009085"/>
    </source>
</evidence>
<feature type="compositionally biased region" description="Basic and acidic residues" evidence="8">
    <location>
        <begin position="1873"/>
        <end position="1890"/>
    </location>
</feature>
<dbReference type="Gene3D" id="3.90.70.10">
    <property type="entry name" value="Cysteine proteinases"/>
    <property type="match status" value="1"/>
</dbReference>
<evidence type="ECO:0000313" key="11">
    <source>
        <dbReference type="Proteomes" id="UP001470230"/>
    </source>
</evidence>
<dbReference type="InterPro" id="IPR028889">
    <property type="entry name" value="USP"/>
</dbReference>
<gene>
    <name evidence="10" type="ORF">M9Y10_021270</name>
</gene>
<accession>A0ABR2HED8</accession>
<dbReference type="Proteomes" id="UP001470230">
    <property type="component" value="Unassembled WGS sequence"/>
</dbReference>
<feature type="region of interest" description="Disordered" evidence="8">
    <location>
        <begin position="1093"/>
        <end position="1114"/>
    </location>
</feature>
<feature type="compositionally biased region" description="Acidic residues" evidence="8">
    <location>
        <begin position="1421"/>
        <end position="1433"/>
    </location>
</feature>
<feature type="compositionally biased region" description="Basic residues" evidence="8">
    <location>
        <begin position="1093"/>
        <end position="1105"/>
    </location>
</feature>
<dbReference type="InterPro" id="IPR029346">
    <property type="entry name" value="USP_C"/>
</dbReference>
<dbReference type="InterPro" id="IPR001394">
    <property type="entry name" value="Peptidase_C19_UCH"/>
</dbReference>
<sequence>MDESSIILNKDQSNKYITNWCVQFSKESYTSPTYDCNEFTFRITSRNPLLVQGYYFNLECTFCGFKYYEYDIQYTLLIFDIQNPTNNLYSSGIQTLYNRDSTVKFDLKRNDDPKKFKSLLDHILESLDQKNERSADNEPIFCFHIEFNITDKPKEIYKWFIPKDDISEYHITPDPIIYSNFSANCVFTPNEQGYYTFQLFYFDVKKTMIQECVITLHNHNLNKDGSIKVSTMISTSNECGESKMLLTYITYKEILDEGNGWIFDGGLHITINFQGKNYRTSHYHFISQINKKTSKPIEDSKQTKPSPSIQKKEKRLIERCSNCETVYYSNIKLHSSENDQFCQKNILISKKENILIPSGGKYTICLNLNKSMFITDYQDKKSIYTSPILKTELNNNEFQIIINLTDQELTVKSKNSLKFKFDVKYSNSILSSPQGESIQLPFNIDSAFSLIGSEKKMPEWLYSKENDNPFVYDGFNVILPHDSQLHYIKMHVEISYIENMVNGIDLPTITTESSITILTFYLPTDSVIMDERGSTELPTVCFPKVSYKSPTDDYCYEIKPELVAHTDEPGYKELCYVELFINKQVGKYPIFCASYFARNNRKRTDDEFVTQSRYYYVESNFRRVSFPSQFKPCTFNELEFIEPNNESYFKMKLVIVAGDYIEKVMPIKKVTPIDISKIQQRPNYEDDHFQRNTIKLIKRKSLIKEKMYKAKLTEEEMNQKIESINSQRKKRNGFAGLKNQGATCYMNSILQSLFHLPSFRRIVYEMPTTGNEDAKTSIPLNLQRLFYDLQFSDNPISTEDLTKSFGWGPVETFNQHDSQEFLRVLLENLIEKMKKANLPDGIPNLFRGKLRRYIRCINVDYESRIEEEFYDICMPIKNMKNLEESFENYVKQQELTGKDQYSTESHGKQDAVTGEEFLCFPPILFLHLARFEFNLKTGEQEKINDRFEFPSTIDLSKYLAVDAPGRSMSNIYDLYGVVVHSGTSRGGHYYAFLKTKPETTNNFNWFQFNDTYVKEDTIENAIKDNFGGYNEQLRPDFNVDSDSDSEPEVEEISNHHPHPYYDRNFDRFRYHAMHRKGDIFDDYYREIERHERPRNKYHGHHHSRSSRGQNKPSPISHSAYILIYIRRADADKVFQPIKDEDVPQHLKEYMMNKEQEKRMIEVQSIRNEFESQLKSITLYIMTENILSYFSKKKITGWNEQANFERDCRSTSNSSLMKKIECDIFMKCDELYTNISKLFSIDRAKVRIWRLNIVDNFPLKIIPDSDKSNIGAMRREQKEGKMSIMVQMRTEENSLPNNLLDINNNLMLYIKFFSSKAKKDHMRYAFSYLLNLDEENDRGNDRLSDRLIPVLDKMFAYPAGTKYEAFIERTSDAVKLDLARSITSIKNDATFRNGTVLIVQLSKESSSLPIPPIFASSQQKEEEFEEEEEDEKIENDDGKTENKDEKVPVINWKSSNDAFENQLSSFYLNNEGNSLAIEIRNIEDFDCPLARIVSKEKMSFIDLHNIIYDKFLKKNEKNHKKQEDENENVSIDSFYKKEDINEEDIGKPVLPGDDGPILFLKVKDFASTGETDKDLFKIASINTTKNEYVNDVFNSKIVSGKRKHKVGKTEDNFFIVYFYAFKAYNVTEKKDMVKYKTGYSELAYELDFKFNFKAPSRLCFIDIINLTWYIKKAVDNYSGIIFNSGSPYGQNSPLNRKELGNGPFRVFYTSAPIVIETFNNIYSYSIERNQFMDLRVEKIPEDQVGVPENELMDVSFAYNEVISISNNKPLMVTKYFGSPFIFKIIKDELFSETKKRIINSFGYGNLMEQTLSEFTFHFKVDHEFEIPDKFPKINDNDCLFSLRDKRHNHIAVMPRHPPESHPLILSDSNKNSNNKRDDKSVQKYKPKDKSNSIKIYN</sequence>
<dbReference type="SUPFAM" id="SSF54001">
    <property type="entry name" value="Cysteine proteinases"/>
    <property type="match status" value="1"/>
</dbReference>
<evidence type="ECO:0000259" key="9">
    <source>
        <dbReference type="PROSITE" id="PS50235"/>
    </source>
</evidence>